<dbReference type="RefSeq" id="WP_051902718.1">
    <property type="nucleotide sequence ID" value="NZ_BNEE01000002.1"/>
</dbReference>
<evidence type="ECO:0000259" key="1">
    <source>
        <dbReference type="Pfam" id="PF19289"/>
    </source>
</evidence>
<comment type="caution">
    <text evidence="2">The sequence shown here is derived from an EMBL/GenBank/DDBJ whole genome shotgun (WGS) entry which is preliminary data.</text>
</comment>
<dbReference type="InterPro" id="IPR036059">
    <property type="entry name" value="TldD/PmbA_sf"/>
</dbReference>
<dbReference type="GO" id="GO:0006508">
    <property type="term" value="P:proteolysis"/>
    <property type="evidence" value="ECO:0007669"/>
    <property type="project" value="InterPro"/>
</dbReference>
<dbReference type="AlphaFoldDB" id="A0A919L9E7"/>
<dbReference type="Proteomes" id="UP000600026">
    <property type="component" value="Unassembled WGS sequence"/>
</dbReference>
<dbReference type="GO" id="GO:0005829">
    <property type="term" value="C:cytosol"/>
    <property type="evidence" value="ECO:0007669"/>
    <property type="project" value="TreeGrafter"/>
</dbReference>
<dbReference type="OrthoDB" id="9803618at2"/>
<evidence type="ECO:0000313" key="3">
    <source>
        <dbReference type="Proteomes" id="UP000600026"/>
    </source>
</evidence>
<feature type="domain" description="Metalloprotease TldD/E C-terminal" evidence="1">
    <location>
        <begin position="242"/>
        <end position="450"/>
    </location>
</feature>
<organism evidence="2 3">
    <name type="scientific">Streptomyces xanthophaeus</name>
    <dbReference type="NCBI Taxonomy" id="67385"/>
    <lineage>
        <taxon>Bacteria</taxon>
        <taxon>Bacillati</taxon>
        <taxon>Actinomycetota</taxon>
        <taxon>Actinomycetes</taxon>
        <taxon>Kitasatosporales</taxon>
        <taxon>Streptomycetaceae</taxon>
        <taxon>Streptomyces</taxon>
    </lineage>
</organism>
<proteinExistence type="predicted"/>
<dbReference type="InterPro" id="IPR045569">
    <property type="entry name" value="Metalloprtase-TldD/E_C"/>
</dbReference>
<dbReference type="PANTHER" id="PTHR43421">
    <property type="entry name" value="METALLOPROTEASE PMBA"/>
    <property type="match status" value="1"/>
</dbReference>
<protein>
    <recommendedName>
        <fullName evidence="1">Metalloprotease TldD/E C-terminal domain-containing protein</fullName>
    </recommendedName>
</protein>
<dbReference type="EMBL" id="BNEE01000002">
    <property type="protein sequence ID" value="GHI82653.1"/>
    <property type="molecule type" value="Genomic_DNA"/>
</dbReference>
<evidence type="ECO:0000313" key="2">
    <source>
        <dbReference type="EMBL" id="GHI82653.1"/>
    </source>
</evidence>
<dbReference type="Pfam" id="PF19289">
    <property type="entry name" value="PmbA_TldD_3rd"/>
    <property type="match status" value="1"/>
</dbReference>
<gene>
    <name evidence="2" type="ORF">Sxan_00170</name>
</gene>
<dbReference type="SUPFAM" id="SSF111283">
    <property type="entry name" value="Putative modulator of DNA gyrase, PmbA/TldD"/>
    <property type="match status" value="1"/>
</dbReference>
<keyword evidence="3" id="KW-1185">Reference proteome</keyword>
<dbReference type="InterPro" id="IPR047657">
    <property type="entry name" value="PmbA"/>
</dbReference>
<dbReference type="PANTHER" id="PTHR43421:SF1">
    <property type="entry name" value="METALLOPROTEASE PMBA"/>
    <property type="match status" value="1"/>
</dbReference>
<reference evidence="2" key="1">
    <citation type="submission" date="2020-09" db="EMBL/GenBank/DDBJ databases">
        <title>Whole genome shotgun sequence of Streptomyces xanthophaeus NBRC 12829.</title>
        <authorList>
            <person name="Komaki H."/>
            <person name="Tamura T."/>
        </authorList>
    </citation>
    <scope>NUCLEOTIDE SEQUENCE</scope>
    <source>
        <strain evidence="2">NBRC 12829</strain>
    </source>
</reference>
<name>A0A919L9E7_9ACTN</name>
<sequence>MTTTPVHDRDPVRSYPLSWTAVDEATAAVDAAPRAEEVELWVHDAREAVAQIVPSTGRITAAAGGAFGAACRVWEDGAFGSASRTVDGADDVRSLVQEARTTLGRRNVAVRPAPDPAAAPAPAPASRRIPAPLDTAAAEHLVRTTAERLRLAGADVQVLLAQQYQWTTATATLGGLRREHHHEQTRVVVRCETAHGAVVEAAEAQRVTDDPGTDALVHRIATALDTLGSPGLPGPAAVPRGLPVVLRPQVAAPVVAGLSWLFSGSTALATPGLARAVGKRLFPSCLHVDDVPHAHPDGPPMVHDDEGVAAGPVVLADEGRLTAFLHSWDTAHRLGHTPNGRGIRMGVGAQPMPRPVALRVAPGRGAMPEDFVELSCRLENLVTMPRAGRIEMIVAGWEVRGGRRIRRIAPFEFHCDLLTYLRKLRGTGTDAQILPLADGALTPSLHFEELP</sequence>
<accession>A0A919L9E7</accession>
<dbReference type="GO" id="GO:0008237">
    <property type="term" value="F:metallopeptidase activity"/>
    <property type="evidence" value="ECO:0007669"/>
    <property type="project" value="InterPro"/>
</dbReference>